<keyword evidence="12" id="KW-1185">Reference proteome</keyword>
<dbReference type="SUPFAM" id="SSF57667">
    <property type="entry name" value="beta-beta-alpha zinc fingers"/>
    <property type="match status" value="1"/>
</dbReference>
<dbReference type="EMBL" id="JAULSV010000006">
    <property type="protein sequence ID" value="KAK0641856.1"/>
    <property type="molecule type" value="Genomic_DNA"/>
</dbReference>
<feature type="compositionally biased region" description="Low complexity" evidence="9">
    <location>
        <begin position="40"/>
        <end position="52"/>
    </location>
</feature>
<reference evidence="11" key="1">
    <citation type="submission" date="2023-06" db="EMBL/GenBank/DDBJ databases">
        <title>Genome-scale phylogeny and comparative genomics of the fungal order Sordariales.</title>
        <authorList>
            <consortium name="Lawrence Berkeley National Laboratory"/>
            <person name="Hensen N."/>
            <person name="Bonometti L."/>
            <person name="Westerberg I."/>
            <person name="Brannstrom I.O."/>
            <person name="Guillou S."/>
            <person name="Cros-Aarteil S."/>
            <person name="Calhoun S."/>
            <person name="Haridas S."/>
            <person name="Kuo A."/>
            <person name="Mondo S."/>
            <person name="Pangilinan J."/>
            <person name="Riley R."/>
            <person name="Labutti K."/>
            <person name="Andreopoulos B."/>
            <person name="Lipzen A."/>
            <person name="Chen C."/>
            <person name="Yanf M."/>
            <person name="Daum C."/>
            <person name="Ng V."/>
            <person name="Clum A."/>
            <person name="Steindorff A."/>
            <person name="Ohm R."/>
            <person name="Martin F."/>
            <person name="Silar P."/>
            <person name="Natvig D."/>
            <person name="Lalanne C."/>
            <person name="Gautier V."/>
            <person name="Ament-Velasquez S.L."/>
            <person name="Kruys A."/>
            <person name="Hutchinson M.I."/>
            <person name="Powell A.J."/>
            <person name="Barry K."/>
            <person name="Miller A.N."/>
            <person name="Grigoriev I.V."/>
            <person name="Debuchy R."/>
            <person name="Gladieux P."/>
            <person name="Thoren M.H."/>
            <person name="Johannesson H."/>
        </authorList>
    </citation>
    <scope>NUCLEOTIDE SEQUENCE</scope>
    <source>
        <strain evidence="11">SMH2532-1</strain>
    </source>
</reference>
<dbReference type="InterPro" id="IPR051061">
    <property type="entry name" value="Zinc_finger_trans_reg"/>
</dbReference>
<evidence type="ECO:0000256" key="1">
    <source>
        <dbReference type="ARBA" id="ARBA00004123"/>
    </source>
</evidence>
<evidence type="ECO:0000313" key="12">
    <source>
        <dbReference type="Proteomes" id="UP001174936"/>
    </source>
</evidence>
<evidence type="ECO:0000256" key="4">
    <source>
        <dbReference type="ARBA" id="ARBA00022833"/>
    </source>
</evidence>
<evidence type="ECO:0000259" key="10">
    <source>
        <dbReference type="PROSITE" id="PS50157"/>
    </source>
</evidence>
<feature type="domain" description="C2H2-type" evidence="10">
    <location>
        <begin position="62"/>
        <end position="92"/>
    </location>
</feature>
<sequence>MLPYDPTEHHWRQDPKYNLPSPSSTSQPEPEQAPQPEPQQPAQTEPQQASQPVARQDTAQAHHCGHNGCQKSFVLAKQLSAHIKSVHEPRKFKCEESGCNKAFGEKKGLQRHGDTRHRLLGPELPCPASGCNATFPQLRRDNLRRHIMKVHQQQQTKLLSLAASPR</sequence>
<dbReference type="InterPro" id="IPR013087">
    <property type="entry name" value="Znf_C2H2_type"/>
</dbReference>
<keyword evidence="7" id="KW-0539">Nucleus</keyword>
<dbReference type="GO" id="GO:0006357">
    <property type="term" value="P:regulation of transcription by RNA polymerase II"/>
    <property type="evidence" value="ECO:0007669"/>
    <property type="project" value="TreeGrafter"/>
</dbReference>
<evidence type="ECO:0000256" key="9">
    <source>
        <dbReference type="SAM" id="MobiDB-lite"/>
    </source>
</evidence>
<protein>
    <recommendedName>
        <fullName evidence="10">C2H2-type domain-containing protein</fullName>
    </recommendedName>
</protein>
<evidence type="ECO:0000313" key="11">
    <source>
        <dbReference type="EMBL" id="KAK0641856.1"/>
    </source>
</evidence>
<dbReference type="PROSITE" id="PS00028">
    <property type="entry name" value="ZINC_FINGER_C2H2_1"/>
    <property type="match status" value="2"/>
</dbReference>
<gene>
    <name evidence="11" type="ORF">B0T16DRAFT_420650</name>
</gene>
<evidence type="ECO:0000256" key="5">
    <source>
        <dbReference type="ARBA" id="ARBA00023015"/>
    </source>
</evidence>
<accession>A0AA40CK37</accession>
<comment type="caution">
    <text evidence="11">The sequence shown here is derived from an EMBL/GenBank/DDBJ whole genome shotgun (WGS) entry which is preliminary data.</text>
</comment>
<dbReference type="Proteomes" id="UP001174936">
    <property type="component" value="Unassembled WGS sequence"/>
</dbReference>
<dbReference type="Gene3D" id="3.30.160.60">
    <property type="entry name" value="Classic Zinc Finger"/>
    <property type="match status" value="1"/>
</dbReference>
<dbReference type="AlphaFoldDB" id="A0AA40CK37"/>
<dbReference type="PROSITE" id="PS50157">
    <property type="entry name" value="ZINC_FINGER_C2H2_2"/>
    <property type="match status" value="2"/>
</dbReference>
<dbReference type="GO" id="GO:0008270">
    <property type="term" value="F:zinc ion binding"/>
    <property type="evidence" value="ECO:0007669"/>
    <property type="project" value="UniProtKB-KW"/>
</dbReference>
<dbReference type="PANTHER" id="PTHR46179">
    <property type="entry name" value="ZINC FINGER PROTEIN"/>
    <property type="match status" value="1"/>
</dbReference>
<dbReference type="PANTHER" id="PTHR46179:SF13">
    <property type="entry name" value="C2H2-TYPE DOMAIN-CONTAINING PROTEIN"/>
    <property type="match status" value="1"/>
</dbReference>
<evidence type="ECO:0000256" key="6">
    <source>
        <dbReference type="ARBA" id="ARBA00023163"/>
    </source>
</evidence>
<feature type="domain" description="C2H2-type" evidence="10">
    <location>
        <begin position="92"/>
        <end position="122"/>
    </location>
</feature>
<keyword evidence="4" id="KW-0862">Zinc</keyword>
<keyword evidence="2" id="KW-0479">Metal-binding</keyword>
<organism evidence="11 12">
    <name type="scientific">Cercophora newfieldiana</name>
    <dbReference type="NCBI Taxonomy" id="92897"/>
    <lineage>
        <taxon>Eukaryota</taxon>
        <taxon>Fungi</taxon>
        <taxon>Dikarya</taxon>
        <taxon>Ascomycota</taxon>
        <taxon>Pezizomycotina</taxon>
        <taxon>Sordariomycetes</taxon>
        <taxon>Sordariomycetidae</taxon>
        <taxon>Sordariales</taxon>
        <taxon>Lasiosphaeriaceae</taxon>
        <taxon>Cercophora</taxon>
    </lineage>
</organism>
<comment type="subcellular location">
    <subcellularLocation>
        <location evidence="1">Nucleus</location>
    </subcellularLocation>
</comment>
<evidence type="ECO:0000256" key="7">
    <source>
        <dbReference type="ARBA" id="ARBA00023242"/>
    </source>
</evidence>
<dbReference type="SMART" id="SM00355">
    <property type="entry name" value="ZnF_C2H2"/>
    <property type="match status" value="3"/>
</dbReference>
<feature type="compositionally biased region" description="Low complexity" evidence="9">
    <location>
        <begin position="20"/>
        <end position="30"/>
    </location>
</feature>
<feature type="compositionally biased region" description="Basic and acidic residues" evidence="9">
    <location>
        <begin position="1"/>
        <end position="15"/>
    </location>
</feature>
<name>A0AA40CK37_9PEZI</name>
<evidence type="ECO:0000256" key="3">
    <source>
        <dbReference type="ARBA" id="ARBA00022771"/>
    </source>
</evidence>
<feature type="region of interest" description="Disordered" evidence="9">
    <location>
        <begin position="1"/>
        <end position="66"/>
    </location>
</feature>
<keyword evidence="5" id="KW-0805">Transcription regulation</keyword>
<keyword evidence="6" id="KW-0804">Transcription</keyword>
<dbReference type="GO" id="GO:0005634">
    <property type="term" value="C:nucleus"/>
    <property type="evidence" value="ECO:0007669"/>
    <property type="project" value="UniProtKB-SubCell"/>
</dbReference>
<evidence type="ECO:0000256" key="8">
    <source>
        <dbReference type="PROSITE-ProRule" id="PRU00042"/>
    </source>
</evidence>
<dbReference type="InterPro" id="IPR036236">
    <property type="entry name" value="Znf_C2H2_sf"/>
</dbReference>
<evidence type="ECO:0000256" key="2">
    <source>
        <dbReference type="ARBA" id="ARBA00022723"/>
    </source>
</evidence>
<proteinExistence type="predicted"/>
<keyword evidence="3 8" id="KW-0863">Zinc-finger</keyword>